<accession>A0A5S6Q963</accession>
<evidence type="ECO:0000313" key="2">
    <source>
        <dbReference type="WBParaSite" id="TMUE_1000003779.1"/>
    </source>
</evidence>
<name>A0A5S6Q963_TRIMR</name>
<sequence length="84" mass="9469">MAESVPVLEAVFPLFVLGAGRSVGKHGPSANLQLRPRQSRACRKIIGREGHESQSNRCRKAEESRRFSQLNSFVKRSPFQRHPV</sequence>
<dbReference type="WBParaSite" id="TMUE_1000003779.1">
    <property type="protein sequence ID" value="TMUE_1000003779.1"/>
    <property type="gene ID" value="WBGene00289118"/>
</dbReference>
<keyword evidence="1" id="KW-1185">Reference proteome</keyword>
<organism evidence="1 2">
    <name type="scientific">Trichuris muris</name>
    <name type="common">Mouse whipworm</name>
    <dbReference type="NCBI Taxonomy" id="70415"/>
    <lineage>
        <taxon>Eukaryota</taxon>
        <taxon>Metazoa</taxon>
        <taxon>Ecdysozoa</taxon>
        <taxon>Nematoda</taxon>
        <taxon>Enoplea</taxon>
        <taxon>Dorylaimia</taxon>
        <taxon>Trichinellida</taxon>
        <taxon>Trichuridae</taxon>
        <taxon>Trichuris</taxon>
    </lineage>
</organism>
<proteinExistence type="predicted"/>
<dbReference type="Proteomes" id="UP000046395">
    <property type="component" value="Unassembled WGS sequence"/>
</dbReference>
<reference evidence="2" key="1">
    <citation type="submission" date="2019-12" db="UniProtKB">
        <authorList>
            <consortium name="WormBaseParasite"/>
        </authorList>
    </citation>
    <scope>IDENTIFICATION</scope>
</reference>
<evidence type="ECO:0000313" key="1">
    <source>
        <dbReference type="Proteomes" id="UP000046395"/>
    </source>
</evidence>
<dbReference type="AlphaFoldDB" id="A0A5S6Q963"/>
<protein>
    <submittedName>
        <fullName evidence="2">Secreted protein</fullName>
    </submittedName>
</protein>